<dbReference type="Pfam" id="PF00356">
    <property type="entry name" value="LacI"/>
    <property type="match status" value="1"/>
</dbReference>
<dbReference type="SUPFAM" id="SSF47413">
    <property type="entry name" value="lambda repressor-like DNA-binding domains"/>
    <property type="match status" value="1"/>
</dbReference>
<dbReference type="CDD" id="cd01392">
    <property type="entry name" value="HTH_LacI"/>
    <property type="match status" value="1"/>
</dbReference>
<dbReference type="InterPro" id="IPR010982">
    <property type="entry name" value="Lambda_DNA-bd_dom_sf"/>
</dbReference>
<accession>A0A9Q9SRK5</accession>
<dbReference type="EMBL" id="CP109823">
    <property type="protein sequence ID" value="XAE53716.1"/>
    <property type="molecule type" value="Genomic_DNA"/>
</dbReference>
<keyword evidence="2" id="KW-0805">Transcription regulation</keyword>
<evidence type="ECO:0000313" key="9">
    <source>
        <dbReference type="Proteomes" id="UP001448498"/>
    </source>
</evidence>
<dbReference type="PROSITE" id="PS50932">
    <property type="entry name" value="HTH_LACI_2"/>
    <property type="match status" value="1"/>
</dbReference>
<dbReference type="SMART" id="SM00354">
    <property type="entry name" value="HTH_LACI"/>
    <property type="match status" value="1"/>
</dbReference>
<dbReference type="InterPro" id="IPR046335">
    <property type="entry name" value="LacI/GalR-like_sensor"/>
</dbReference>
<keyword evidence="1" id="KW-0678">Repressor</keyword>
<dbReference type="Gene3D" id="3.40.50.2300">
    <property type="match status" value="2"/>
</dbReference>
<organism evidence="6 8">
    <name type="scientific">Burkholderia arboris</name>
    <dbReference type="NCBI Taxonomy" id="488730"/>
    <lineage>
        <taxon>Bacteria</taxon>
        <taxon>Pseudomonadati</taxon>
        <taxon>Pseudomonadota</taxon>
        <taxon>Betaproteobacteria</taxon>
        <taxon>Burkholderiales</taxon>
        <taxon>Burkholderiaceae</taxon>
        <taxon>Burkholderia</taxon>
        <taxon>Burkholderia cepacia complex</taxon>
    </lineage>
</organism>
<dbReference type="PANTHER" id="PTHR30146">
    <property type="entry name" value="LACI-RELATED TRANSCRIPTIONAL REPRESSOR"/>
    <property type="match status" value="1"/>
</dbReference>
<sequence length="345" mass="37510">MTDKEKEKSWATASDVARLAGVSRSAVSRAFTPGASVSGKTRERIMRAAEQLGYQVDYNARNMIQGRSSFVGVITSGLENPFRVKLLSPIAHYLGEQGFLPILMDADDADQIAHSLQILLSYRIAGVIMTSGTPPLALAREYVARRVPVAMLNRAAEIEGVDVVNSDNETGGRLAAQRLVQAGGKRFAFIGPHLSNFNGKARCEAFVQTLRTLPGRRGEVELCNTSTDSYESGQQAAKALLDRSRGVPDAIFCATDMIALGFIDAARQRFGKRVPEDLLVIGFDDIPHARMGSYRLTTIAQNVDELAREAVDVLVDRMTDFTLPTRIRVVGVSLVERDSVGLIPG</sequence>
<evidence type="ECO:0000313" key="7">
    <source>
        <dbReference type="EMBL" id="XAE53716.1"/>
    </source>
</evidence>
<dbReference type="SUPFAM" id="SSF53822">
    <property type="entry name" value="Periplasmic binding protein-like I"/>
    <property type="match status" value="1"/>
</dbReference>
<evidence type="ECO:0000256" key="2">
    <source>
        <dbReference type="ARBA" id="ARBA00023015"/>
    </source>
</evidence>
<dbReference type="CDD" id="cd06278">
    <property type="entry name" value="PBP1_LacI-like"/>
    <property type="match status" value="1"/>
</dbReference>
<reference evidence="7 9" key="2">
    <citation type="submission" date="2022-10" db="EMBL/GenBank/DDBJ databases">
        <title>Genomic of Burkholderia cepacia PN-1.</title>
        <authorList>
            <person name="Yang Y."/>
            <person name="Guan H."/>
            <person name="Huang J."/>
        </authorList>
    </citation>
    <scope>NUCLEOTIDE SEQUENCE [LARGE SCALE GENOMIC DNA]</scope>
    <source>
        <strain evidence="7 9">PN-1</strain>
    </source>
</reference>
<evidence type="ECO:0000313" key="6">
    <source>
        <dbReference type="EMBL" id="VWC45448.1"/>
    </source>
</evidence>
<gene>
    <name evidence="6" type="ORF">BAR24066_07324</name>
    <name evidence="7" type="ORF">OHZ10_34365</name>
</gene>
<dbReference type="Gene3D" id="1.10.260.40">
    <property type="entry name" value="lambda repressor-like DNA-binding domains"/>
    <property type="match status" value="1"/>
</dbReference>
<keyword evidence="9" id="KW-1185">Reference proteome</keyword>
<dbReference type="InterPro" id="IPR000843">
    <property type="entry name" value="HTH_LacI"/>
</dbReference>
<dbReference type="GO" id="GO:0000976">
    <property type="term" value="F:transcription cis-regulatory region binding"/>
    <property type="evidence" value="ECO:0007669"/>
    <property type="project" value="TreeGrafter"/>
</dbReference>
<dbReference type="Proteomes" id="UP001448498">
    <property type="component" value="Chromosome 2"/>
</dbReference>
<dbReference type="GO" id="GO:0003700">
    <property type="term" value="F:DNA-binding transcription factor activity"/>
    <property type="evidence" value="ECO:0007669"/>
    <property type="project" value="TreeGrafter"/>
</dbReference>
<feature type="domain" description="HTH lacI-type" evidence="5">
    <location>
        <begin position="11"/>
        <end position="65"/>
    </location>
</feature>
<reference evidence="6 8" key="1">
    <citation type="submission" date="2019-09" db="EMBL/GenBank/DDBJ databases">
        <authorList>
            <person name="Depoorter E."/>
        </authorList>
    </citation>
    <scope>NUCLEOTIDE SEQUENCE [LARGE SCALE GENOMIC DNA]</scope>
    <source>
        <strain evidence="6">LMG 24066</strain>
    </source>
</reference>
<dbReference type="PANTHER" id="PTHR30146:SF95">
    <property type="entry name" value="RIBOSE OPERON REPRESSOR"/>
    <property type="match status" value="1"/>
</dbReference>
<evidence type="ECO:0000313" key="8">
    <source>
        <dbReference type="Proteomes" id="UP000494172"/>
    </source>
</evidence>
<evidence type="ECO:0000256" key="3">
    <source>
        <dbReference type="ARBA" id="ARBA00023125"/>
    </source>
</evidence>
<name>A0A9Q9SRK5_9BURK</name>
<evidence type="ECO:0000259" key="5">
    <source>
        <dbReference type="PROSITE" id="PS50932"/>
    </source>
</evidence>
<dbReference type="Proteomes" id="UP000494172">
    <property type="component" value="Unassembled WGS sequence"/>
</dbReference>
<dbReference type="InterPro" id="IPR028082">
    <property type="entry name" value="Peripla_BP_I"/>
</dbReference>
<keyword evidence="4" id="KW-0804">Transcription</keyword>
<keyword evidence="3" id="KW-0238">DNA-binding</keyword>
<dbReference type="AlphaFoldDB" id="A0A9Q9SRK5"/>
<proteinExistence type="predicted"/>
<dbReference type="RefSeq" id="WP_059241826.1">
    <property type="nucleotide sequence ID" value="NZ_CABVPX010000059.1"/>
</dbReference>
<protein>
    <submittedName>
        <fullName evidence="6">LacI family transcriptional regulator</fullName>
    </submittedName>
</protein>
<evidence type="ECO:0000256" key="4">
    <source>
        <dbReference type="ARBA" id="ARBA00023163"/>
    </source>
</evidence>
<evidence type="ECO:0000256" key="1">
    <source>
        <dbReference type="ARBA" id="ARBA00022491"/>
    </source>
</evidence>
<dbReference type="EMBL" id="CABVPX010000059">
    <property type="protein sequence ID" value="VWC45448.1"/>
    <property type="molecule type" value="Genomic_DNA"/>
</dbReference>
<dbReference type="Pfam" id="PF13377">
    <property type="entry name" value="Peripla_BP_3"/>
    <property type="match status" value="1"/>
</dbReference>